<evidence type="ECO:0000256" key="8">
    <source>
        <dbReference type="ARBA" id="ARBA00023170"/>
    </source>
</evidence>
<keyword evidence="7" id="KW-1015">Disulfide bond</keyword>
<evidence type="ECO:0000256" key="3">
    <source>
        <dbReference type="ARBA" id="ARBA00022692"/>
    </source>
</evidence>
<evidence type="ECO:0000256" key="7">
    <source>
        <dbReference type="ARBA" id="ARBA00023157"/>
    </source>
</evidence>
<feature type="domain" description="Ig-like" evidence="13">
    <location>
        <begin position="7"/>
        <end position="126"/>
    </location>
</feature>
<accession>A0A3Q0RB24</accession>
<keyword evidence="15" id="KW-1185">Reference proteome</keyword>
<evidence type="ECO:0000256" key="10">
    <source>
        <dbReference type="ARBA" id="ARBA00023319"/>
    </source>
</evidence>
<dbReference type="SUPFAM" id="SSF48726">
    <property type="entry name" value="Immunoglobulin"/>
    <property type="match status" value="1"/>
</dbReference>
<evidence type="ECO:0000256" key="6">
    <source>
        <dbReference type="ARBA" id="ARBA00023136"/>
    </source>
</evidence>
<dbReference type="GO" id="GO:0042102">
    <property type="term" value="P:positive regulation of T cell proliferation"/>
    <property type="evidence" value="ECO:0007669"/>
    <property type="project" value="TreeGrafter"/>
</dbReference>
<name>A0A3Q0RB24_AMPCI</name>
<sequence>PLHMSNPSHSASCLCVISQHALAVVMEVYAGEKSILLPCQYSGFPPEDDPAVMWTRSDLDPKSVHLLREGGDDLSGQNQRYSGRTSVRSDALKTGNYSLTLREPQLTDSGSYTCSISDGRQEKTLRVIQLQVKGQQQTSTPAVNTTLLVLLVLLLVGFGGLLFYFRQYFMSGESLLLHYYYGVGVTMTIVKNRVPRALFQEAGSAPTLVC</sequence>
<keyword evidence="4" id="KW-0732">Signal</keyword>
<dbReference type="GO" id="GO:0031295">
    <property type="term" value="P:T cell costimulation"/>
    <property type="evidence" value="ECO:0007669"/>
    <property type="project" value="TreeGrafter"/>
</dbReference>
<proteinExistence type="predicted"/>
<evidence type="ECO:0000256" key="12">
    <source>
        <dbReference type="SAM" id="Phobius"/>
    </source>
</evidence>
<evidence type="ECO:0000313" key="14">
    <source>
        <dbReference type="Ensembl" id="ENSACIP00000007332.1"/>
    </source>
</evidence>
<keyword evidence="2" id="KW-1003">Cell membrane</keyword>
<reference evidence="14" key="2">
    <citation type="submission" date="2025-09" db="UniProtKB">
        <authorList>
            <consortium name="Ensembl"/>
        </authorList>
    </citation>
    <scope>IDENTIFICATION</scope>
</reference>
<reference evidence="14" key="1">
    <citation type="submission" date="2025-08" db="UniProtKB">
        <authorList>
            <consortium name="Ensembl"/>
        </authorList>
    </citation>
    <scope>IDENTIFICATION</scope>
</reference>
<dbReference type="InterPro" id="IPR036179">
    <property type="entry name" value="Ig-like_dom_sf"/>
</dbReference>
<feature type="transmembrane region" description="Helical" evidence="12">
    <location>
        <begin position="147"/>
        <end position="165"/>
    </location>
</feature>
<dbReference type="GO" id="GO:0042130">
    <property type="term" value="P:negative regulation of T cell proliferation"/>
    <property type="evidence" value="ECO:0007669"/>
    <property type="project" value="TreeGrafter"/>
</dbReference>
<dbReference type="GO" id="GO:0006955">
    <property type="term" value="P:immune response"/>
    <property type="evidence" value="ECO:0007669"/>
    <property type="project" value="TreeGrafter"/>
</dbReference>
<evidence type="ECO:0000256" key="2">
    <source>
        <dbReference type="ARBA" id="ARBA00022475"/>
    </source>
</evidence>
<evidence type="ECO:0000256" key="9">
    <source>
        <dbReference type="ARBA" id="ARBA00023180"/>
    </source>
</evidence>
<dbReference type="SMART" id="SM00409">
    <property type="entry name" value="IG"/>
    <property type="match status" value="1"/>
</dbReference>
<dbReference type="PANTHER" id="PTHR25466:SF14">
    <property type="entry name" value="BUTYROPHILIN SUBFAMILY 2 MEMBER A2-LIKE-RELATED"/>
    <property type="match status" value="1"/>
</dbReference>
<evidence type="ECO:0000259" key="13">
    <source>
        <dbReference type="PROSITE" id="PS50835"/>
    </source>
</evidence>
<dbReference type="GO" id="GO:0007166">
    <property type="term" value="P:cell surface receptor signaling pathway"/>
    <property type="evidence" value="ECO:0007669"/>
    <property type="project" value="TreeGrafter"/>
</dbReference>
<feature type="region of interest" description="Disordered" evidence="11">
    <location>
        <begin position="68"/>
        <end position="88"/>
    </location>
</feature>
<dbReference type="Ensembl" id="ENSACIT00000007548.1">
    <property type="protein sequence ID" value="ENSACIP00000007332.1"/>
    <property type="gene ID" value="ENSACIG00000005753.1"/>
</dbReference>
<protein>
    <recommendedName>
        <fullName evidence="13">Ig-like domain-containing protein</fullName>
    </recommendedName>
</protein>
<dbReference type="GO" id="GO:0009897">
    <property type="term" value="C:external side of plasma membrane"/>
    <property type="evidence" value="ECO:0007669"/>
    <property type="project" value="TreeGrafter"/>
</dbReference>
<evidence type="ECO:0000256" key="11">
    <source>
        <dbReference type="SAM" id="MobiDB-lite"/>
    </source>
</evidence>
<dbReference type="PANTHER" id="PTHR25466">
    <property type="entry name" value="T-LYMPHOCYTE ACTIVATION ANTIGEN"/>
    <property type="match status" value="1"/>
</dbReference>
<dbReference type="InterPro" id="IPR051713">
    <property type="entry name" value="T-cell_Activation_Regulation"/>
</dbReference>
<keyword evidence="6 12" id="KW-0472">Membrane</keyword>
<keyword evidence="5 12" id="KW-1133">Transmembrane helix</keyword>
<dbReference type="InterPro" id="IPR013106">
    <property type="entry name" value="Ig_V-set"/>
</dbReference>
<dbReference type="OMA" id="FMFSTER"/>
<dbReference type="InterPro" id="IPR003599">
    <property type="entry name" value="Ig_sub"/>
</dbReference>
<evidence type="ECO:0000313" key="15">
    <source>
        <dbReference type="Proteomes" id="UP000261340"/>
    </source>
</evidence>
<evidence type="ECO:0000256" key="4">
    <source>
        <dbReference type="ARBA" id="ARBA00022729"/>
    </source>
</evidence>
<dbReference type="InterPro" id="IPR007110">
    <property type="entry name" value="Ig-like_dom"/>
</dbReference>
<dbReference type="AlphaFoldDB" id="A0A3Q0RB24"/>
<organism evidence="14 15">
    <name type="scientific">Amphilophus citrinellus</name>
    <name type="common">Midas cichlid</name>
    <name type="synonym">Cichlasoma citrinellum</name>
    <dbReference type="NCBI Taxonomy" id="61819"/>
    <lineage>
        <taxon>Eukaryota</taxon>
        <taxon>Metazoa</taxon>
        <taxon>Chordata</taxon>
        <taxon>Craniata</taxon>
        <taxon>Vertebrata</taxon>
        <taxon>Euteleostomi</taxon>
        <taxon>Actinopterygii</taxon>
        <taxon>Neopterygii</taxon>
        <taxon>Teleostei</taxon>
        <taxon>Neoteleostei</taxon>
        <taxon>Acanthomorphata</taxon>
        <taxon>Ovalentaria</taxon>
        <taxon>Cichlomorphae</taxon>
        <taxon>Cichliformes</taxon>
        <taxon>Cichlidae</taxon>
        <taxon>New World cichlids</taxon>
        <taxon>Cichlasomatinae</taxon>
        <taxon>Heroini</taxon>
        <taxon>Amphilophus</taxon>
    </lineage>
</organism>
<evidence type="ECO:0000256" key="1">
    <source>
        <dbReference type="ARBA" id="ARBA00004251"/>
    </source>
</evidence>
<keyword evidence="9" id="KW-0325">Glycoprotein</keyword>
<keyword evidence="10" id="KW-0393">Immunoglobulin domain</keyword>
<dbReference type="GeneTree" id="ENSGT01030000234764"/>
<dbReference type="GO" id="GO:0071222">
    <property type="term" value="P:cellular response to lipopolysaccharide"/>
    <property type="evidence" value="ECO:0007669"/>
    <property type="project" value="TreeGrafter"/>
</dbReference>
<dbReference type="Gene3D" id="2.60.40.10">
    <property type="entry name" value="Immunoglobulins"/>
    <property type="match status" value="1"/>
</dbReference>
<dbReference type="Proteomes" id="UP000261340">
    <property type="component" value="Unplaced"/>
</dbReference>
<comment type="subcellular location">
    <subcellularLocation>
        <location evidence="1">Cell membrane</location>
        <topology evidence="1">Single-pass type I membrane protein</topology>
    </subcellularLocation>
</comment>
<keyword evidence="3 12" id="KW-0812">Transmembrane</keyword>
<dbReference type="InterPro" id="IPR013783">
    <property type="entry name" value="Ig-like_fold"/>
</dbReference>
<evidence type="ECO:0000256" key="5">
    <source>
        <dbReference type="ARBA" id="ARBA00022989"/>
    </source>
</evidence>
<dbReference type="SMART" id="SM00406">
    <property type="entry name" value="IGv"/>
    <property type="match status" value="1"/>
</dbReference>
<dbReference type="Pfam" id="PF07686">
    <property type="entry name" value="V-set"/>
    <property type="match status" value="1"/>
</dbReference>
<feature type="compositionally biased region" description="Polar residues" evidence="11">
    <location>
        <begin position="75"/>
        <end position="88"/>
    </location>
</feature>
<dbReference type="PROSITE" id="PS50835">
    <property type="entry name" value="IG_LIKE"/>
    <property type="match status" value="1"/>
</dbReference>
<keyword evidence="8" id="KW-0675">Receptor</keyword>